<keyword evidence="5 6" id="KW-0472">Membrane</keyword>
<keyword evidence="4 6" id="KW-1133">Transmembrane helix</keyword>
<reference evidence="9 10" key="1">
    <citation type="submission" date="2023-11" db="EMBL/GenBank/DDBJ databases">
        <title>Paucibacter sp. nov., isolated from fresh soil in Korea.</title>
        <authorList>
            <person name="Le N.T.T."/>
        </authorList>
    </citation>
    <scope>NUCLEOTIDE SEQUENCE [LARGE SCALE GENOMIC DNA]</scope>
    <source>
        <strain evidence="9 10">R3-3</strain>
    </source>
</reference>
<keyword evidence="3 6" id="KW-0812">Transmembrane</keyword>
<keyword evidence="2" id="KW-1003">Cell membrane</keyword>
<dbReference type="InterPro" id="IPR050445">
    <property type="entry name" value="Bact_polysacc_biosynth/exp"/>
</dbReference>
<accession>A0ABU5DG55</accession>
<keyword evidence="10" id="KW-1185">Reference proteome</keyword>
<evidence type="ECO:0000313" key="9">
    <source>
        <dbReference type="EMBL" id="MDY0744254.1"/>
    </source>
</evidence>
<comment type="caution">
    <text evidence="9">The sequence shown here is derived from an EMBL/GenBank/DDBJ whole genome shotgun (WGS) entry which is preliminary data.</text>
</comment>
<feature type="domain" description="Polysaccharide chain length determinant N-terminal" evidence="7">
    <location>
        <begin position="17"/>
        <end position="115"/>
    </location>
</feature>
<evidence type="ECO:0000256" key="1">
    <source>
        <dbReference type="ARBA" id="ARBA00004651"/>
    </source>
</evidence>
<dbReference type="PANTHER" id="PTHR32309">
    <property type="entry name" value="TYROSINE-PROTEIN KINASE"/>
    <property type="match status" value="1"/>
</dbReference>
<evidence type="ECO:0000256" key="4">
    <source>
        <dbReference type="ARBA" id="ARBA00022989"/>
    </source>
</evidence>
<evidence type="ECO:0000256" key="6">
    <source>
        <dbReference type="SAM" id="Phobius"/>
    </source>
</evidence>
<dbReference type="RefSeq" id="WP_320422374.1">
    <property type="nucleotide sequence ID" value="NZ_JAXCLA010000002.1"/>
</dbReference>
<feature type="transmembrane region" description="Helical" evidence="6">
    <location>
        <begin position="341"/>
        <end position="361"/>
    </location>
</feature>
<evidence type="ECO:0000313" key="10">
    <source>
        <dbReference type="Proteomes" id="UP001285263"/>
    </source>
</evidence>
<feature type="transmembrane region" description="Helical" evidence="6">
    <location>
        <begin position="35"/>
        <end position="54"/>
    </location>
</feature>
<name>A0ABU5DG55_9BURK</name>
<dbReference type="PANTHER" id="PTHR32309:SF13">
    <property type="entry name" value="FERRIC ENTEROBACTIN TRANSPORT PROTEIN FEPE"/>
    <property type="match status" value="1"/>
</dbReference>
<comment type="subcellular location">
    <subcellularLocation>
        <location evidence="1">Cell membrane</location>
        <topology evidence="1">Multi-pass membrane protein</topology>
    </subcellularLocation>
</comment>
<proteinExistence type="predicted"/>
<evidence type="ECO:0000256" key="3">
    <source>
        <dbReference type="ARBA" id="ARBA00022692"/>
    </source>
</evidence>
<evidence type="ECO:0000259" key="7">
    <source>
        <dbReference type="Pfam" id="PF02706"/>
    </source>
</evidence>
<protein>
    <submittedName>
        <fullName evidence="9">Wzz/FepE/Etk N-terminal domain-containing protein</fullName>
    </submittedName>
</protein>
<dbReference type="Pfam" id="PF02706">
    <property type="entry name" value="Wzz"/>
    <property type="match status" value="1"/>
</dbReference>
<gene>
    <name evidence="9" type="ORF">SNE35_07040</name>
</gene>
<dbReference type="Proteomes" id="UP001285263">
    <property type="component" value="Unassembled WGS sequence"/>
</dbReference>
<dbReference type="InterPro" id="IPR003856">
    <property type="entry name" value="LPS_length_determ_N"/>
</dbReference>
<sequence length="374" mass="41439">MQQDHQMLASPQASPLNEFGLDVIVGQLWKHKLKLCFGALLIGAAAFGLSFLLAPQYTARTAFIPPQSSGGTLNAALSALGPLAGLAGSSGPSSVSGETFVSLLKSETIADRLIERFKLKELYKAKFQFETRGILMNRTRITFGKRDGIINLEVDDADPKRAADIANQYVTELKIFSASMNLTDAQRRRAFFEQQMKQTHDRLIAAEQALQTSGFDPGAIRAEPKTAAEEYGRTKAQLTTLEVQLQVMRTRLTDTAPEVRQLASTAAVLREQLQAMELRTNTSQNANYLNKYREYKYQEALYEQLSKQYEAARLDESHDNTAIQIIDIAQVPEWKSKPKRAIIGVVATLVAFLLLSVVTITRHIRTSLTESAAT</sequence>
<dbReference type="InterPro" id="IPR032807">
    <property type="entry name" value="GNVR"/>
</dbReference>
<evidence type="ECO:0000256" key="5">
    <source>
        <dbReference type="ARBA" id="ARBA00023136"/>
    </source>
</evidence>
<evidence type="ECO:0000256" key="2">
    <source>
        <dbReference type="ARBA" id="ARBA00022475"/>
    </source>
</evidence>
<evidence type="ECO:0000259" key="8">
    <source>
        <dbReference type="Pfam" id="PF13807"/>
    </source>
</evidence>
<dbReference type="EMBL" id="JAXCLA010000002">
    <property type="protein sequence ID" value="MDY0744254.1"/>
    <property type="molecule type" value="Genomic_DNA"/>
</dbReference>
<feature type="domain" description="Tyrosine-protein kinase G-rich" evidence="8">
    <location>
        <begin position="288"/>
        <end position="363"/>
    </location>
</feature>
<organism evidence="9 10">
    <name type="scientific">Roseateles agri</name>
    <dbReference type="NCBI Taxonomy" id="3098619"/>
    <lineage>
        <taxon>Bacteria</taxon>
        <taxon>Pseudomonadati</taxon>
        <taxon>Pseudomonadota</taxon>
        <taxon>Betaproteobacteria</taxon>
        <taxon>Burkholderiales</taxon>
        <taxon>Sphaerotilaceae</taxon>
        <taxon>Roseateles</taxon>
    </lineage>
</organism>
<dbReference type="Pfam" id="PF13807">
    <property type="entry name" value="GNVR"/>
    <property type="match status" value="1"/>
</dbReference>